<dbReference type="Proteomes" id="UP001065174">
    <property type="component" value="Chromosome"/>
</dbReference>
<gene>
    <name evidence="1" type="ORF">N6H18_06840</name>
</gene>
<protein>
    <submittedName>
        <fullName evidence="1">Uncharacterized protein</fullName>
    </submittedName>
</protein>
<organism evidence="1 2">
    <name type="scientific">Reichenbachiella agarivorans</name>
    <dbReference type="NCBI Taxonomy" id="2979464"/>
    <lineage>
        <taxon>Bacteria</taxon>
        <taxon>Pseudomonadati</taxon>
        <taxon>Bacteroidota</taxon>
        <taxon>Cytophagia</taxon>
        <taxon>Cytophagales</taxon>
        <taxon>Reichenbachiellaceae</taxon>
        <taxon>Reichenbachiella</taxon>
    </lineage>
</organism>
<sequence>MEKLTLIVKDESKLMLLVNFLKELDFVDVERVKKKAEKRATHDIFSSAGMWSGRDIDAKELREKAWKRRG</sequence>
<dbReference type="EMBL" id="CP106679">
    <property type="protein sequence ID" value="UXP33668.1"/>
    <property type="molecule type" value="Genomic_DNA"/>
</dbReference>
<evidence type="ECO:0000313" key="1">
    <source>
        <dbReference type="EMBL" id="UXP33668.1"/>
    </source>
</evidence>
<dbReference type="RefSeq" id="WP_262311097.1">
    <property type="nucleotide sequence ID" value="NZ_CP106679.1"/>
</dbReference>
<accession>A0ABY6CW32</accession>
<name>A0ABY6CW32_9BACT</name>
<keyword evidence="2" id="KW-1185">Reference proteome</keyword>
<proteinExistence type="predicted"/>
<reference evidence="1" key="1">
    <citation type="submission" date="2022-09" db="EMBL/GenBank/DDBJ databases">
        <title>Comparative genomics and taxonomic characterization of three novel marine species of genus Reichenbachiella exhibiting antioxidant and polysaccharide degradation activities.</title>
        <authorList>
            <person name="Muhammad N."/>
            <person name="Lee Y.-J."/>
            <person name="Ko J."/>
            <person name="Kim S.-G."/>
        </authorList>
    </citation>
    <scope>NUCLEOTIDE SEQUENCE</scope>
    <source>
        <strain evidence="1">BKB1-1</strain>
    </source>
</reference>
<evidence type="ECO:0000313" key="2">
    <source>
        <dbReference type="Proteomes" id="UP001065174"/>
    </source>
</evidence>